<protein>
    <submittedName>
        <fullName evidence="2">NAD(FAD)-dependent dehydrogenase</fullName>
    </submittedName>
</protein>
<evidence type="ECO:0000313" key="3">
    <source>
        <dbReference type="Proteomes" id="UP000061468"/>
    </source>
</evidence>
<name>A0AAC8XHW3_9ALTE</name>
<feature type="chain" id="PRO_5042025402" evidence="1">
    <location>
        <begin position="23"/>
        <end position="133"/>
    </location>
</feature>
<dbReference type="AlphaFoldDB" id="A0AAC8XHW3"/>
<dbReference type="EMBL" id="CP013928">
    <property type="protein sequence ID" value="AMJ77234.1"/>
    <property type="molecule type" value="Genomic_DNA"/>
</dbReference>
<evidence type="ECO:0000256" key="1">
    <source>
        <dbReference type="SAM" id="SignalP"/>
    </source>
</evidence>
<organism evidence="2 3">
    <name type="scientific">Alteromonas mediterranea</name>
    <dbReference type="NCBI Taxonomy" id="314275"/>
    <lineage>
        <taxon>Bacteria</taxon>
        <taxon>Pseudomonadati</taxon>
        <taxon>Pseudomonadota</taxon>
        <taxon>Gammaproteobacteria</taxon>
        <taxon>Alteromonadales</taxon>
        <taxon>Alteromonadaceae</taxon>
        <taxon>Alteromonas/Salinimonas group</taxon>
        <taxon>Alteromonas</taxon>
    </lineage>
</organism>
<feature type="signal peptide" evidence="1">
    <location>
        <begin position="1"/>
        <end position="22"/>
    </location>
</feature>
<dbReference type="OMA" id="HRYYVAN"/>
<sequence>MKRITLSIITGVCLMVAGQASAHSGHHSHGKRGANETVTVITQPARSLVDVAISVPEIGLYVNVLPGAHRVEVINNHRYYVANNHYYRKQGNRYVVVDSPYKKAKKVKSSKRYKHNHDGYRDNAKVIVIREGR</sequence>
<dbReference type="RefSeq" id="WP_012517044.1">
    <property type="nucleotide sequence ID" value="NZ_CAKMLI010000045.1"/>
</dbReference>
<keyword evidence="1" id="KW-0732">Signal</keyword>
<reference evidence="2 3" key="1">
    <citation type="submission" date="2015-12" db="EMBL/GenBank/DDBJ databases">
        <title>Intraspecies pangenome expansion in the marine bacterium Alteromonas.</title>
        <authorList>
            <person name="Lopez-Perez M."/>
            <person name="Rodriguez-Valera F."/>
        </authorList>
    </citation>
    <scope>NUCLEOTIDE SEQUENCE [LARGE SCALE GENOMIC DNA]</scope>
    <source>
        <strain evidence="2 3">UM8</strain>
    </source>
</reference>
<evidence type="ECO:0000313" key="2">
    <source>
        <dbReference type="EMBL" id="AMJ77234.1"/>
    </source>
</evidence>
<proteinExistence type="predicted"/>
<accession>A0AAC8XHW3</accession>
<gene>
    <name evidence="2" type="ORF">AV942_02375</name>
</gene>
<dbReference type="Proteomes" id="UP000061468">
    <property type="component" value="Chromosome"/>
</dbReference>